<organism evidence="2 3">
    <name type="scientific">Cuscuta epithymum</name>
    <dbReference type="NCBI Taxonomy" id="186058"/>
    <lineage>
        <taxon>Eukaryota</taxon>
        <taxon>Viridiplantae</taxon>
        <taxon>Streptophyta</taxon>
        <taxon>Embryophyta</taxon>
        <taxon>Tracheophyta</taxon>
        <taxon>Spermatophyta</taxon>
        <taxon>Magnoliopsida</taxon>
        <taxon>eudicotyledons</taxon>
        <taxon>Gunneridae</taxon>
        <taxon>Pentapetalae</taxon>
        <taxon>asterids</taxon>
        <taxon>lamiids</taxon>
        <taxon>Solanales</taxon>
        <taxon>Convolvulaceae</taxon>
        <taxon>Cuscuteae</taxon>
        <taxon>Cuscuta</taxon>
        <taxon>Cuscuta subgen. Cuscuta</taxon>
    </lineage>
</organism>
<dbReference type="AlphaFoldDB" id="A0AAV0EN82"/>
<evidence type="ECO:0000313" key="3">
    <source>
        <dbReference type="Proteomes" id="UP001152523"/>
    </source>
</evidence>
<proteinExistence type="predicted"/>
<sequence>MSLRYGYRFIMYRTILKMWEQLGGLGTTWGNLSLGMSKNLMKKGDLYVCESPGKSLKIGTTLRKSKGEGYWVDFRYEKLSSFCFCCGVIGHAEKFCPLLYEDEGQAITRPFGPWLKASGKKVKSNMGNK</sequence>
<keyword evidence="3" id="KW-1185">Reference proteome</keyword>
<accession>A0AAV0EN82</accession>
<gene>
    <name evidence="2" type="ORF">CEPIT_LOCUS26629</name>
</gene>
<name>A0AAV0EN82_9ASTE</name>
<comment type="caution">
    <text evidence="2">The sequence shown here is derived from an EMBL/GenBank/DDBJ whole genome shotgun (WGS) entry which is preliminary data.</text>
</comment>
<evidence type="ECO:0000313" key="2">
    <source>
        <dbReference type="EMBL" id="CAH9125271.1"/>
    </source>
</evidence>
<feature type="domain" description="Zinc knuckle CX2CX4HX4C" evidence="1">
    <location>
        <begin position="56"/>
        <end position="97"/>
    </location>
</feature>
<protein>
    <recommendedName>
        <fullName evidence="1">Zinc knuckle CX2CX4HX4C domain-containing protein</fullName>
    </recommendedName>
</protein>
<dbReference type="Pfam" id="PF14392">
    <property type="entry name" value="zf-CCHC_4"/>
    <property type="match status" value="1"/>
</dbReference>
<dbReference type="EMBL" id="CAMAPF010000936">
    <property type="protein sequence ID" value="CAH9125271.1"/>
    <property type="molecule type" value="Genomic_DNA"/>
</dbReference>
<evidence type="ECO:0000259" key="1">
    <source>
        <dbReference type="Pfam" id="PF14392"/>
    </source>
</evidence>
<reference evidence="2" key="1">
    <citation type="submission" date="2022-07" db="EMBL/GenBank/DDBJ databases">
        <authorList>
            <person name="Macas J."/>
            <person name="Novak P."/>
            <person name="Neumann P."/>
        </authorList>
    </citation>
    <scope>NUCLEOTIDE SEQUENCE</scope>
</reference>
<dbReference type="Proteomes" id="UP001152523">
    <property type="component" value="Unassembled WGS sequence"/>
</dbReference>
<dbReference type="InterPro" id="IPR025836">
    <property type="entry name" value="Zn_knuckle_CX2CX4HX4C"/>
</dbReference>